<comment type="caution">
    <text evidence="3">The sequence shown here is derived from an EMBL/GenBank/DDBJ whole genome shotgun (WGS) entry which is preliminary data.</text>
</comment>
<dbReference type="InterPro" id="IPR001810">
    <property type="entry name" value="F-box_dom"/>
</dbReference>
<dbReference type="Gene3D" id="1.20.1280.50">
    <property type="match status" value="1"/>
</dbReference>
<dbReference type="PROSITE" id="PS50181">
    <property type="entry name" value="FBOX"/>
    <property type="match status" value="1"/>
</dbReference>
<dbReference type="EMBL" id="JAYMYQ010000008">
    <property type="protein sequence ID" value="KAK7315013.1"/>
    <property type="molecule type" value="Genomic_DNA"/>
</dbReference>
<dbReference type="PANTHER" id="PTHR31917:SF80">
    <property type="entry name" value="AGENET DOMAIN-CONTAINING PROTEIN-RELATED"/>
    <property type="match status" value="1"/>
</dbReference>
<proteinExistence type="predicted"/>
<reference evidence="3 4" key="1">
    <citation type="submission" date="2024-01" db="EMBL/GenBank/DDBJ databases">
        <title>The genomes of 5 underutilized Papilionoideae crops provide insights into root nodulation and disease resistanc.</title>
        <authorList>
            <person name="Jiang F."/>
        </authorList>
    </citation>
    <scope>NUCLEOTIDE SEQUENCE [LARGE SCALE GENOMIC DNA]</scope>
    <source>
        <strain evidence="3">LVBAO_FW01</strain>
        <tissue evidence="3">Leaves</tissue>
    </source>
</reference>
<dbReference type="SUPFAM" id="SSF81383">
    <property type="entry name" value="F-box domain"/>
    <property type="match status" value="1"/>
</dbReference>
<evidence type="ECO:0000313" key="3">
    <source>
        <dbReference type="EMBL" id="KAK7315013.1"/>
    </source>
</evidence>
<evidence type="ECO:0000256" key="1">
    <source>
        <dbReference type="SAM" id="MobiDB-lite"/>
    </source>
</evidence>
<dbReference type="Pfam" id="PF00646">
    <property type="entry name" value="F-box"/>
    <property type="match status" value="1"/>
</dbReference>
<dbReference type="Pfam" id="PF05641">
    <property type="entry name" value="Agenet"/>
    <property type="match status" value="1"/>
</dbReference>
<dbReference type="Proteomes" id="UP001367508">
    <property type="component" value="Unassembled WGS sequence"/>
</dbReference>
<feature type="domain" description="F-box" evidence="2">
    <location>
        <begin position="188"/>
        <end position="238"/>
    </location>
</feature>
<keyword evidence="4" id="KW-1185">Reference proteome</keyword>
<dbReference type="SUPFAM" id="SSF52047">
    <property type="entry name" value="RNI-like"/>
    <property type="match status" value="1"/>
</dbReference>
<dbReference type="CDD" id="cd22160">
    <property type="entry name" value="F-box_AtFBL13-like"/>
    <property type="match status" value="1"/>
</dbReference>
<dbReference type="CDD" id="cd20406">
    <property type="entry name" value="Tudor_Agenet_AtDUF_rpt2_4"/>
    <property type="match status" value="1"/>
</dbReference>
<sequence length="541" mass="62626">MPRISTPKRVLSHFKPGSAVEVTFNDEGFRGSWFSGTVSRRLALNRFMVEFHTLIKDEQTSNPLREVLTTRQLRPQPPQENYREFKSGDKVDAFHNDGWWECRVMEDLGTGKFDVYFKECNQNMVFPKEQLRIHRDWINCNWIPPFPVPKPTNPKASNSEKGRKKKLEVTMMEKQRPSKRNRINDRDRDRLSDLPDIVLLYIMKFLETKQAVQTCVLSKRWKNLCRCLTNLTFYFRSKCECGVQSFRRFVSWVLSNRDHSYSLCDLNIQSWIEPEVLNRVMKYAVCHNIQNLIIQIRSSSYPNIEALPLIFCSHSLTSLTLYMGYKPTEIVLPKSLQLPALKSLCLAHVNFAATHDYCAEPFSNCPVLDTLILLDCYLHNEAKGLHISNSTLSSLTIYSLYDREAYQLALSTPNLGSFTIKGFAGHQVSSTCNLSHVCDVYIDMFHAKSSIIIKWLQVFTNVKKLKFSSATLRKLLLEISNPGSMSYQPPCFVRLKSMQVKRQLFADISREEVDRVVKYLLRNSPINRIDIVQVSPSSFKL</sequence>
<dbReference type="InterPro" id="IPR053781">
    <property type="entry name" value="F-box_AtFBL13-like"/>
</dbReference>
<dbReference type="InterPro" id="IPR036047">
    <property type="entry name" value="F-box-like_dom_sf"/>
</dbReference>
<organism evidence="3 4">
    <name type="scientific">Canavalia gladiata</name>
    <name type="common">Sword bean</name>
    <name type="synonym">Dolichos gladiatus</name>
    <dbReference type="NCBI Taxonomy" id="3824"/>
    <lineage>
        <taxon>Eukaryota</taxon>
        <taxon>Viridiplantae</taxon>
        <taxon>Streptophyta</taxon>
        <taxon>Embryophyta</taxon>
        <taxon>Tracheophyta</taxon>
        <taxon>Spermatophyta</taxon>
        <taxon>Magnoliopsida</taxon>
        <taxon>eudicotyledons</taxon>
        <taxon>Gunneridae</taxon>
        <taxon>Pentapetalae</taxon>
        <taxon>rosids</taxon>
        <taxon>fabids</taxon>
        <taxon>Fabales</taxon>
        <taxon>Fabaceae</taxon>
        <taxon>Papilionoideae</taxon>
        <taxon>50 kb inversion clade</taxon>
        <taxon>NPAAA clade</taxon>
        <taxon>indigoferoid/millettioid clade</taxon>
        <taxon>Phaseoleae</taxon>
        <taxon>Canavalia</taxon>
    </lineage>
</organism>
<protein>
    <recommendedName>
        <fullName evidence="2">F-box domain-containing protein</fullName>
    </recommendedName>
</protein>
<dbReference type="PANTHER" id="PTHR31917">
    <property type="entry name" value="AGENET DOMAIN-CONTAINING PROTEIN-RELATED"/>
    <property type="match status" value="1"/>
</dbReference>
<dbReference type="SMART" id="SM00743">
    <property type="entry name" value="Agenet"/>
    <property type="match status" value="2"/>
</dbReference>
<dbReference type="CDD" id="cd20405">
    <property type="entry name" value="Tudor_Agenet_AtDUF_rpt1_3"/>
    <property type="match status" value="1"/>
</dbReference>
<dbReference type="InterPro" id="IPR008395">
    <property type="entry name" value="Agenet-like_dom"/>
</dbReference>
<feature type="compositionally biased region" description="Basic and acidic residues" evidence="1">
    <location>
        <begin position="167"/>
        <end position="186"/>
    </location>
</feature>
<accession>A0AAN9KEX4</accession>
<dbReference type="InterPro" id="IPR014002">
    <property type="entry name" value="Agenet_dom_plant"/>
</dbReference>
<name>A0AAN9KEX4_CANGL</name>
<gene>
    <name evidence="3" type="ORF">VNO77_33545</name>
</gene>
<evidence type="ECO:0000313" key="4">
    <source>
        <dbReference type="Proteomes" id="UP001367508"/>
    </source>
</evidence>
<dbReference type="AlphaFoldDB" id="A0AAN9KEX4"/>
<feature type="region of interest" description="Disordered" evidence="1">
    <location>
        <begin position="149"/>
        <end position="186"/>
    </location>
</feature>
<evidence type="ECO:0000259" key="2">
    <source>
        <dbReference type="PROSITE" id="PS50181"/>
    </source>
</evidence>